<dbReference type="InterPro" id="IPR035437">
    <property type="entry name" value="SNase_OB-fold_sf"/>
</dbReference>
<organism evidence="3 4">
    <name type="scientific">Mycoplasmopsis bovigenitalium</name>
    <dbReference type="NCBI Taxonomy" id="2112"/>
    <lineage>
        <taxon>Bacteria</taxon>
        <taxon>Bacillati</taxon>
        <taxon>Mycoplasmatota</taxon>
        <taxon>Mycoplasmoidales</taxon>
        <taxon>Metamycoplasmataceae</taxon>
        <taxon>Mycoplasmopsis</taxon>
    </lineage>
</organism>
<dbReference type="EMBL" id="LR214970">
    <property type="protein sequence ID" value="VEU60687.1"/>
    <property type="molecule type" value="Genomic_DNA"/>
</dbReference>
<dbReference type="InterPro" id="IPR016071">
    <property type="entry name" value="Staphylococal_nuclease_OB-fold"/>
</dbReference>
<dbReference type="Gene3D" id="2.40.50.90">
    <property type="match status" value="1"/>
</dbReference>
<evidence type="ECO:0000259" key="2">
    <source>
        <dbReference type="PROSITE" id="PS50830"/>
    </source>
</evidence>
<keyword evidence="1" id="KW-0732">Signal</keyword>
<dbReference type="Pfam" id="PF00565">
    <property type="entry name" value="SNase"/>
    <property type="match status" value="1"/>
</dbReference>
<dbReference type="RefSeq" id="WP_129687613.1">
    <property type="nucleotide sequence ID" value="NZ_LR214970.1"/>
</dbReference>
<dbReference type="GO" id="GO:1990599">
    <property type="term" value="F:3' overhang single-stranded DNA endodeoxyribonuclease activity"/>
    <property type="evidence" value="ECO:0007669"/>
    <property type="project" value="UniProtKB-EC"/>
</dbReference>
<sequence length="250" mass="28850">MKKTKKLILFSLTIGSSLLAQSCIQSKSTEKQKQNDEKKLIPPTNSADLDKKLAELKIKYENNLPYEISQKFEHNKAIEVKIINVRDGDTFDFVLENFGGSHALRFAGVDTPEKRTKDGRGNWVETTGQQYEYAKRASRFTDFLSNIPQFKYFVIPQRTKGGQNHITDHYGRIVGICYIKYNDKYINLNSELVRLGYARKGYISLSSGSRYYTSNDTYYYQLTSSEEYAKSNKLGIWSEDANFSEIYPRN</sequence>
<gene>
    <name evidence="3" type="primary">nuc</name>
    <name evidence="3" type="ORF">NCTC10122_00285</name>
</gene>
<accession>A0A449A8U3</accession>
<evidence type="ECO:0000313" key="3">
    <source>
        <dbReference type="EMBL" id="VEU60687.1"/>
    </source>
</evidence>
<proteinExistence type="predicted"/>
<evidence type="ECO:0000313" key="4">
    <source>
        <dbReference type="Proteomes" id="UP000290942"/>
    </source>
</evidence>
<keyword evidence="3" id="KW-0378">Hydrolase</keyword>
<feature type="signal peptide" evidence="1">
    <location>
        <begin position="1"/>
        <end position="22"/>
    </location>
</feature>
<dbReference type="Proteomes" id="UP000290942">
    <property type="component" value="Chromosome"/>
</dbReference>
<dbReference type="AlphaFoldDB" id="A0A449A8U3"/>
<reference evidence="3 4" key="1">
    <citation type="submission" date="2019-01" db="EMBL/GenBank/DDBJ databases">
        <authorList>
            <consortium name="Pathogen Informatics"/>
        </authorList>
    </citation>
    <scope>NUCLEOTIDE SEQUENCE [LARGE SCALE GENOMIC DNA]</scope>
    <source>
        <strain evidence="3 4">NCTC10122</strain>
    </source>
</reference>
<dbReference type="PROSITE" id="PS51257">
    <property type="entry name" value="PROKAR_LIPOPROTEIN"/>
    <property type="match status" value="1"/>
</dbReference>
<dbReference type="SMART" id="SM00318">
    <property type="entry name" value="SNc"/>
    <property type="match status" value="1"/>
</dbReference>
<feature type="domain" description="TNase-like" evidence="2">
    <location>
        <begin position="76"/>
        <end position="239"/>
    </location>
</feature>
<dbReference type="PROSITE" id="PS50830">
    <property type="entry name" value="TNASE_3"/>
    <property type="match status" value="1"/>
</dbReference>
<protein>
    <submittedName>
        <fullName evidence="3">Thermonuclease</fullName>
        <ecNumber evidence="3">3.1.31.1</ecNumber>
    </submittedName>
</protein>
<evidence type="ECO:0000256" key="1">
    <source>
        <dbReference type="SAM" id="SignalP"/>
    </source>
</evidence>
<dbReference type="SUPFAM" id="SSF50199">
    <property type="entry name" value="Staphylococcal nuclease"/>
    <property type="match status" value="1"/>
</dbReference>
<dbReference type="EC" id="3.1.31.1" evidence="3"/>
<feature type="chain" id="PRO_5019587597" evidence="1">
    <location>
        <begin position="23"/>
        <end position="250"/>
    </location>
</feature>
<name>A0A449A8U3_9BACT</name>